<gene>
    <name evidence="2" type="ORF">DMN91_001848</name>
</gene>
<reference evidence="2" key="2">
    <citation type="submission" date="2018-07" db="EMBL/GenBank/DDBJ databases">
        <authorList>
            <person name="Mckenzie S.K."/>
            <person name="Kronauer D.J.C."/>
        </authorList>
    </citation>
    <scope>NUCLEOTIDE SEQUENCE</scope>
    <source>
        <strain evidence="2">Clonal line C1</strain>
    </source>
</reference>
<sequence length="268" mass="29825">MNTCIIPQNINIKKKTAPLWSAVWSGEESGLANPICLSMTNQDSIGCSLRHHRLTRRDPSDSEGGFLIFCQPSGKGASAPDDDPQKEEKEGAKTTRLKKYEMMEQRQFGLRDIPILILALNLFQNNRQVGGKGRKELQICERTDAVIESSPTDCETKHEALSMDWTPGQCTSDEDGSVCLDDDLQMTAPFRGFPMEANGGNMKQKRSRNGTDILPPNKSSKIETGNGSLNTKNCNNGDVMPSKESMKRKISGGRRNSKQCWNWVDERV</sequence>
<name>A0A3L8DZ05_OOCBI</name>
<feature type="region of interest" description="Disordered" evidence="1">
    <location>
        <begin position="73"/>
        <end position="93"/>
    </location>
</feature>
<proteinExistence type="predicted"/>
<accession>A0A3L8DZ05</accession>
<reference evidence="2" key="1">
    <citation type="journal article" date="2018" name="Genome Res.">
        <title>The genomic architecture and molecular evolution of ant odorant receptors.</title>
        <authorList>
            <person name="McKenzie S.K."/>
            <person name="Kronauer D.J.C."/>
        </authorList>
    </citation>
    <scope>NUCLEOTIDE SEQUENCE [LARGE SCALE GENOMIC DNA]</scope>
    <source>
        <strain evidence="2">Clonal line C1</strain>
    </source>
</reference>
<protein>
    <submittedName>
        <fullName evidence="2">Uncharacterized protein</fullName>
    </submittedName>
</protein>
<dbReference type="Proteomes" id="UP000279307">
    <property type="component" value="Chromosome 2"/>
</dbReference>
<feature type="compositionally biased region" description="Polar residues" evidence="1">
    <location>
        <begin position="217"/>
        <end position="236"/>
    </location>
</feature>
<evidence type="ECO:0000313" key="2">
    <source>
        <dbReference type="EMBL" id="RLU25691.1"/>
    </source>
</evidence>
<evidence type="ECO:0000256" key="1">
    <source>
        <dbReference type="SAM" id="MobiDB-lite"/>
    </source>
</evidence>
<comment type="caution">
    <text evidence="2">The sequence shown here is derived from an EMBL/GenBank/DDBJ whole genome shotgun (WGS) entry which is preliminary data.</text>
</comment>
<dbReference type="AlphaFoldDB" id="A0A3L8DZ05"/>
<feature type="compositionally biased region" description="Basic residues" evidence="1">
    <location>
        <begin position="246"/>
        <end position="257"/>
    </location>
</feature>
<feature type="region of interest" description="Disordered" evidence="1">
    <location>
        <begin position="191"/>
        <end position="257"/>
    </location>
</feature>
<dbReference type="EMBL" id="QOIP01000002">
    <property type="protein sequence ID" value="RLU25691.1"/>
    <property type="molecule type" value="Genomic_DNA"/>
</dbReference>
<organism evidence="2">
    <name type="scientific">Ooceraea biroi</name>
    <name type="common">Clonal raider ant</name>
    <name type="synonym">Cerapachys biroi</name>
    <dbReference type="NCBI Taxonomy" id="2015173"/>
    <lineage>
        <taxon>Eukaryota</taxon>
        <taxon>Metazoa</taxon>
        <taxon>Ecdysozoa</taxon>
        <taxon>Arthropoda</taxon>
        <taxon>Hexapoda</taxon>
        <taxon>Insecta</taxon>
        <taxon>Pterygota</taxon>
        <taxon>Neoptera</taxon>
        <taxon>Endopterygota</taxon>
        <taxon>Hymenoptera</taxon>
        <taxon>Apocrita</taxon>
        <taxon>Aculeata</taxon>
        <taxon>Formicoidea</taxon>
        <taxon>Formicidae</taxon>
        <taxon>Dorylinae</taxon>
        <taxon>Ooceraea</taxon>
    </lineage>
</organism>